<dbReference type="HOGENOM" id="CLU_1152266_0_0_1"/>
<evidence type="ECO:0000313" key="3">
    <source>
        <dbReference type="Proteomes" id="UP000029665"/>
    </source>
</evidence>
<reference evidence="2" key="1">
    <citation type="submission" date="2014-01" db="EMBL/GenBank/DDBJ databases">
        <title>The genome of the white-rot fungus Pycnoporus cinnabarinus: a basidiomycete model with a versatile arsenal for lignocellulosic biomass breakdown.</title>
        <authorList>
            <person name="Levasseur A."/>
            <person name="Lomascolo A."/>
            <person name="Ruiz-Duenas F.J."/>
            <person name="Uzan E."/>
            <person name="Piumi F."/>
            <person name="Kues U."/>
            <person name="Ram A.F.J."/>
            <person name="Murat C."/>
            <person name="Haon M."/>
            <person name="Benoit I."/>
            <person name="Arfi Y."/>
            <person name="Chevret D."/>
            <person name="Drula E."/>
            <person name="Kwon M.J."/>
            <person name="Gouret P."/>
            <person name="Lesage-Meessen L."/>
            <person name="Lombard V."/>
            <person name="Mariette J."/>
            <person name="Noirot C."/>
            <person name="Park J."/>
            <person name="Patyshakuliyeva A."/>
            <person name="Wieneger R.A.B."/>
            <person name="Wosten H.A.B."/>
            <person name="Martin F."/>
            <person name="Coutinho P.M."/>
            <person name="de Vries R."/>
            <person name="Martinez A.T."/>
            <person name="Klopp C."/>
            <person name="Pontarotti P."/>
            <person name="Henrissat B."/>
            <person name="Record E."/>
        </authorList>
    </citation>
    <scope>NUCLEOTIDE SEQUENCE [LARGE SCALE GENOMIC DNA]</scope>
    <source>
        <strain evidence="2">BRFM137</strain>
    </source>
</reference>
<comment type="caution">
    <text evidence="2">The sequence shown here is derived from an EMBL/GenBank/DDBJ whole genome shotgun (WGS) entry which is preliminary data.</text>
</comment>
<dbReference type="OrthoDB" id="2719712at2759"/>
<evidence type="ECO:0000256" key="1">
    <source>
        <dbReference type="SAM" id="MobiDB-lite"/>
    </source>
</evidence>
<dbReference type="AlphaFoldDB" id="A0A060SD31"/>
<keyword evidence="3" id="KW-1185">Reference proteome</keyword>
<gene>
    <name evidence="2" type="ORF">BN946_scf184962.g84</name>
</gene>
<dbReference type="Proteomes" id="UP000029665">
    <property type="component" value="Unassembled WGS sequence"/>
</dbReference>
<organism evidence="2 3">
    <name type="scientific">Pycnoporus cinnabarinus</name>
    <name type="common">Cinnabar-red polypore</name>
    <name type="synonym">Trametes cinnabarina</name>
    <dbReference type="NCBI Taxonomy" id="5643"/>
    <lineage>
        <taxon>Eukaryota</taxon>
        <taxon>Fungi</taxon>
        <taxon>Dikarya</taxon>
        <taxon>Basidiomycota</taxon>
        <taxon>Agaricomycotina</taxon>
        <taxon>Agaricomycetes</taxon>
        <taxon>Polyporales</taxon>
        <taxon>Polyporaceae</taxon>
        <taxon>Trametes</taxon>
    </lineage>
</organism>
<name>A0A060SD31_PYCCI</name>
<feature type="region of interest" description="Disordered" evidence="1">
    <location>
        <begin position="1"/>
        <end position="77"/>
    </location>
</feature>
<sequence>MATSTESRPFCESSKDNPAYGKERLPTPKATSTSLRTVRRQQLFITPCHIQGPNPPARESGSDSAHERPDGRDPNMHVQPVATLETHPEVESGDDGHSSPFCQAQASSRRLSSDALFPKIYPRNTRVRPAPPGEHAPGGILTCWFEISGAEPIEAPPPLTAPGQEDVQIGDLFYFRDTRDGTRYRLWIWIDDDGNGPVWKRIQVGYARAKDGRMLSLTKILRNPSWIGKKWYNRRDNEDRA</sequence>
<proteinExistence type="predicted"/>
<dbReference type="EMBL" id="CCBP010000110">
    <property type="protein sequence ID" value="CDO72141.1"/>
    <property type="molecule type" value="Genomic_DNA"/>
</dbReference>
<evidence type="ECO:0000313" key="2">
    <source>
        <dbReference type="EMBL" id="CDO72141.1"/>
    </source>
</evidence>
<accession>A0A060SD31</accession>
<feature type="compositionally biased region" description="Basic and acidic residues" evidence="1">
    <location>
        <begin position="60"/>
        <end position="75"/>
    </location>
</feature>
<protein>
    <submittedName>
        <fullName evidence="2">Uncharacterized protein</fullName>
    </submittedName>
</protein>